<evidence type="ECO:0000313" key="12">
    <source>
        <dbReference type="Proteomes" id="UP000724874"/>
    </source>
</evidence>
<dbReference type="Pfam" id="PF00096">
    <property type="entry name" value="zf-C2H2"/>
    <property type="match status" value="2"/>
</dbReference>
<keyword evidence="3" id="KW-0677">Repeat</keyword>
<dbReference type="PROSITE" id="PS50157">
    <property type="entry name" value="ZINC_FINGER_C2H2_2"/>
    <property type="match status" value="3"/>
</dbReference>
<evidence type="ECO:0000256" key="6">
    <source>
        <dbReference type="ARBA" id="ARBA00023242"/>
    </source>
</evidence>
<feature type="region of interest" description="Disordered" evidence="9">
    <location>
        <begin position="167"/>
        <end position="276"/>
    </location>
</feature>
<dbReference type="EMBL" id="JADNYJ010000180">
    <property type="protein sequence ID" value="KAF8876614.1"/>
    <property type="molecule type" value="Genomic_DNA"/>
</dbReference>
<evidence type="ECO:0000256" key="3">
    <source>
        <dbReference type="ARBA" id="ARBA00022737"/>
    </source>
</evidence>
<dbReference type="GO" id="GO:0000981">
    <property type="term" value="F:DNA-binding transcription factor activity, RNA polymerase II-specific"/>
    <property type="evidence" value="ECO:0007669"/>
    <property type="project" value="TreeGrafter"/>
</dbReference>
<dbReference type="FunFam" id="3.30.160.60:FF:000201">
    <property type="entry name" value="C2H2 finger domain protein (Gli3)"/>
    <property type="match status" value="1"/>
</dbReference>
<feature type="domain" description="C2H2-type" evidence="10">
    <location>
        <begin position="145"/>
        <end position="175"/>
    </location>
</feature>
<feature type="region of interest" description="Disordered" evidence="9">
    <location>
        <begin position="359"/>
        <end position="395"/>
    </location>
</feature>
<feature type="coiled-coil region" evidence="8">
    <location>
        <begin position="311"/>
        <end position="342"/>
    </location>
</feature>
<dbReference type="PROSITE" id="PS00028">
    <property type="entry name" value="ZINC_FINGER_C2H2_1"/>
    <property type="match status" value="2"/>
</dbReference>
<evidence type="ECO:0000256" key="2">
    <source>
        <dbReference type="ARBA" id="ARBA00022723"/>
    </source>
</evidence>
<evidence type="ECO:0000256" key="7">
    <source>
        <dbReference type="PROSITE-ProRule" id="PRU00042"/>
    </source>
</evidence>
<comment type="subcellular location">
    <subcellularLocation>
        <location evidence="1">Nucleus</location>
    </subcellularLocation>
</comment>
<keyword evidence="6" id="KW-0539">Nucleus</keyword>
<feature type="region of interest" description="Disordered" evidence="9">
    <location>
        <begin position="1"/>
        <end position="78"/>
    </location>
</feature>
<gene>
    <name evidence="11" type="ORF">CPB84DRAFT_1795773</name>
</gene>
<feature type="compositionally biased region" description="Low complexity" evidence="9">
    <location>
        <begin position="17"/>
        <end position="33"/>
    </location>
</feature>
<dbReference type="SUPFAM" id="SSF57667">
    <property type="entry name" value="beta-beta-alpha zinc fingers"/>
    <property type="match status" value="2"/>
</dbReference>
<dbReference type="InterPro" id="IPR013087">
    <property type="entry name" value="Znf_C2H2_type"/>
</dbReference>
<dbReference type="Proteomes" id="UP000724874">
    <property type="component" value="Unassembled WGS sequence"/>
</dbReference>
<keyword evidence="5" id="KW-0862">Zinc</keyword>
<evidence type="ECO:0000313" key="11">
    <source>
        <dbReference type="EMBL" id="KAF8876614.1"/>
    </source>
</evidence>
<feature type="compositionally biased region" description="Polar residues" evidence="9">
    <location>
        <begin position="377"/>
        <end position="395"/>
    </location>
</feature>
<sequence length="395" mass="43120">MPRASRKAKNVQPDPALPLASVAVAVSPEPSTSESSGVEDVSNMSELHGTGSFAVSASRPGSPMQVQPNAEGPETDDSVTCQWEDCGKVFTHLPTLIEHIHNEHIGVHKSNYTCEWTTCLRRGLPQTSRFALISHIRSHTGEKPFMCTLAECDKSFTRSDALAKHMRLQHHISPPAPGRGGSRKRKRGADDQTQGTATPVEPHTPSELGQENINDLSHDYFNTKNASKSGTTNGRQRKPPKPSPLQPQHTPSAEDAQAGEEEGYASSSSDALPPDLQARMDETTGLIMGKTPAKVMYLLMKAKHRYAMEQNTALADEFNLLRSEMQREKEEKEHTLDDLFQHSFGPEAEALSEMHYPPPEITHAEIPKPAFPGAGPSVSSPYDQGVAVTQNGRGR</sequence>
<evidence type="ECO:0000256" key="1">
    <source>
        <dbReference type="ARBA" id="ARBA00004123"/>
    </source>
</evidence>
<reference evidence="11" key="1">
    <citation type="submission" date="2020-11" db="EMBL/GenBank/DDBJ databases">
        <authorList>
            <consortium name="DOE Joint Genome Institute"/>
            <person name="Ahrendt S."/>
            <person name="Riley R."/>
            <person name="Andreopoulos W."/>
            <person name="LaButti K."/>
            <person name="Pangilinan J."/>
            <person name="Ruiz-duenas F.J."/>
            <person name="Barrasa J.M."/>
            <person name="Sanchez-Garcia M."/>
            <person name="Camarero S."/>
            <person name="Miyauchi S."/>
            <person name="Serrano A."/>
            <person name="Linde D."/>
            <person name="Babiker R."/>
            <person name="Drula E."/>
            <person name="Ayuso-Fernandez I."/>
            <person name="Pacheco R."/>
            <person name="Padilla G."/>
            <person name="Ferreira P."/>
            <person name="Barriuso J."/>
            <person name="Kellner H."/>
            <person name="Castanera R."/>
            <person name="Alfaro M."/>
            <person name="Ramirez L."/>
            <person name="Pisabarro A.G."/>
            <person name="Kuo A."/>
            <person name="Tritt A."/>
            <person name="Lipzen A."/>
            <person name="He G."/>
            <person name="Yan M."/>
            <person name="Ng V."/>
            <person name="Cullen D."/>
            <person name="Martin F."/>
            <person name="Rosso M.-N."/>
            <person name="Henrissat B."/>
            <person name="Hibbett D."/>
            <person name="Martinez A.T."/>
            <person name="Grigoriev I.V."/>
        </authorList>
    </citation>
    <scope>NUCLEOTIDE SEQUENCE</scope>
    <source>
        <strain evidence="11">AH 44721</strain>
    </source>
</reference>
<dbReference type="SMART" id="SM00355">
    <property type="entry name" value="ZnF_C2H2"/>
    <property type="match status" value="3"/>
</dbReference>
<evidence type="ECO:0000256" key="4">
    <source>
        <dbReference type="ARBA" id="ARBA00022771"/>
    </source>
</evidence>
<keyword evidence="8" id="KW-0175">Coiled coil</keyword>
<evidence type="ECO:0000256" key="9">
    <source>
        <dbReference type="SAM" id="MobiDB-lite"/>
    </source>
</evidence>
<name>A0A9P5TH09_GYMJU</name>
<comment type="caution">
    <text evidence="11">The sequence shown here is derived from an EMBL/GenBank/DDBJ whole genome shotgun (WGS) entry which is preliminary data.</text>
</comment>
<organism evidence="11 12">
    <name type="scientific">Gymnopilus junonius</name>
    <name type="common">Spectacular rustgill mushroom</name>
    <name type="synonym">Gymnopilus spectabilis subsp. junonius</name>
    <dbReference type="NCBI Taxonomy" id="109634"/>
    <lineage>
        <taxon>Eukaryota</taxon>
        <taxon>Fungi</taxon>
        <taxon>Dikarya</taxon>
        <taxon>Basidiomycota</taxon>
        <taxon>Agaricomycotina</taxon>
        <taxon>Agaricomycetes</taxon>
        <taxon>Agaricomycetidae</taxon>
        <taxon>Agaricales</taxon>
        <taxon>Agaricineae</taxon>
        <taxon>Hymenogastraceae</taxon>
        <taxon>Gymnopilus</taxon>
    </lineage>
</organism>
<evidence type="ECO:0000256" key="5">
    <source>
        <dbReference type="ARBA" id="ARBA00022833"/>
    </source>
</evidence>
<feature type="domain" description="C2H2-type" evidence="10">
    <location>
        <begin position="112"/>
        <end position="144"/>
    </location>
</feature>
<accession>A0A9P5TH09</accession>
<keyword evidence="4 7" id="KW-0863">Zinc-finger</keyword>
<keyword evidence="12" id="KW-1185">Reference proteome</keyword>
<protein>
    <recommendedName>
        <fullName evidence="10">C2H2-type domain-containing protein</fullName>
    </recommendedName>
</protein>
<proteinExistence type="predicted"/>
<dbReference type="InterPro" id="IPR036236">
    <property type="entry name" value="Znf_C2H2_sf"/>
</dbReference>
<dbReference type="Gene3D" id="3.30.160.60">
    <property type="entry name" value="Classic Zinc Finger"/>
    <property type="match status" value="3"/>
</dbReference>
<dbReference type="GO" id="GO:0005634">
    <property type="term" value="C:nucleus"/>
    <property type="evidence" value="ECO:0007669"/>
    <property type="project" value="UniProtKB-SubCell"/>
</dbReference>
<dbReference type="OrthoDB" id="3437960at2759"/>
<dbReference type="GO" id="GO:0008270">
    <property type="term" value="F:zinc ion binding"/>
    <property type="evidence" value="ECO:0007669"/>
    <property type="project" value="UniProtKB-KW"/>
</dbReference>
<dbReference type="GO" id="GO:0000978">
    <property type="term" value="F:RNA polymerase II cis-regulatory region sequence-specific DNA binding"/>
    <property type="evidence" value="ECO:0007669"/>
    <property type="project" value="TreeGrafter"/>
</dbReference>
<dbReference type="AlphaFoldDB" id="A0A9P5TH09"/>
<dbReference type="InterPro" id="IPR043359">
    <property type="entry name" value="GLI-like"/>
</dbReference>
<evidence type="ECO:0000256" key="8">
    <source>
        <dbReference type="SAM" id="Coils"/>
    </source>
</evidence>
<dbReference type="PANTHER" id="PTHR45718">
    <property type="entry name" value="TRANSCRIPTIONAL ACTIVATOR CUBITUS INTERRUPTUS"/>
    <property type="match status" value="1"/>
</dbReference>
<dbReference type="Pfam" id="PF23561">
    <property type="entry name" value="zf-C2H2_15"/>
    <property type="match status" value="1"/>
</dbReference>
<evidence type="ECO:0000259" key="10">
    <source>
        <dbReference type="PROSITE" id="PS50157"/>
    </source>
</evidence>
<feature type="compositionally biased region" description="Polar residues" evidence="9">
    <location>
        <begin position="207"/>
        <end position="234"/>
    </location>
</feature>
<dbReference type="PANTHER" id="PTHR45718:SF4">
    <property type="entry name" value="TRANSCRIPTIONAL ACTIVATOR CUBITUS INTERRUPTUS"/>
    <property type="match status" value="1"/>
</dbReference>
<feature type="domain" description="C2H2-type" evidence="10">
    <location>
        <begin position="79"/>
        <end position="109"/>
    </location>
</feature>
<dbReference type="InterPro" id="IPR056436">
    <property type="entry name" value="Znf-C2H2_ZIC1-5/GLI1-3-like"/>
</dbReference>
<keyword evidence="2" id="KW-0479">Metal-binding</keyword>